<evidence type="ECO:0000313" key="10">
    <source>
        <dbReference type="EMBL" id="TMM46541.1"/>
    </source>
</evidence>
<dbReference type="PROSITE" id="PS00394">
    <property type="entry name" value="DNA_PHOTOLYASES_1_1"/>
    <property type="match status" value="1"/>
</dbReference>
<comment type="caution">
    <text evidence="10">The sequence shown here is derived from an EMBL/GenBank/DDBJ whole genome shotgun (WGS) entry which is preliminary data.</text>
</comment>
<dbReference type="GO" id="GO:0003677">
    <property type="term" value="F:DNA binding"/>
    <property type="evidence" value="ECO:0007669"/>
    <property type="project" value="TreeGrafter"/>
</dbReference>
<dbReference type="PRINTS" id="PR00147">
    <property type="entry name" value="DNAPHOTLYASE"/>
</dbReference>
<keyword evidence="4 6" id="KW-0274">FAD</keyword>
<dbReference type="GO" id="GO:0006139">
    <property type="term" value="P:nucleobase-containing compound metabolic process"/>
    <property type="evidence" value="ECO:0007669"/>
    <property type="project" value="UniProtKB-ARBA"/>
</dbReference>
<dbReference type="Pfam" id="PF03441">
    <property type="entry name" value="FAD_binding_7"/>
    <property type="match status" value="1"/>
</dbReference>
<keyword evidence="3 6" id="KW-0285">Flavoprotein</keyword>
<dbReference type="Proteomes" id="UP000307702">
    <property type="component" value="Unassembled WGS sequence"/>
</dbReference>
<comment type="similarity">
    <text evidence="2">Belongs to the DNA photolyase class-1 family.</text>
</comment>
<dbReference type="InterPro" id="IPR036134">
    <property type="entry name" value="Crypto/Photolyase_FAD-like_sf"/>
</dbReference>
<dbReference type="PROSITE" id="PS51645">
    <property type="entry name" value="PHR_CRY_ALPHA_BETA"/>
    <property type="match status" value="1"/>
</dbReference>
<dbReference type="PANTHER" id="PTHR11455:SF9">
    <property type="entry name" value="CRYPTOCHROME CIRCADIAN CLOCK 5 ISOFORM X1"/>
    <property type="match status" value="1"/>
</dbReference>
<evidence type="ECO:0000256" key="1">
    <source>
        <dbReference type="ARBA" id="ARBA00001932"/>
    </source>
</evidence>
<evidence type="ECO:0000256" key="5">
    <source>
        <dbReference type="ARBA" id="ARBA00022991"/>
    </source>
</evidence>
<dbReference type="PANTHER" id="PTHR11455">
    <property type="entry name" value="CRYPTOCHROME"/>
    <property type="match status" value="1"/>
</dbReference>
<dbReference type="Gene3D" id="3.40.50.620">
    <property type="entry name" value="HUPs"/>
    <property type="match status" value="1"/>
</dbReference>
<comment type="cofactor">
    <cofactor evidence="6">
        <name>FAD</name>
        <dbReference type="ChEBI" id="CHEBI:57692"/>
    </cofactor>
    <text evidence="6">Binds 1 FAD per subunit.</text>
</comment>
<dbReference type="InterPro" id="IPR006050">
    <property type="entry name" value="DNA_photolyase_N"/>
</dbReference>
<evidence type="ECO:0000256" key="3">
    <source>
        <dbReference type="ARBA" id="ARBA00022630"/>
    </source>
</evidence>
<dbReference type="SUPFAM" id="SSF48173">
    <property type="entry name" value="Cryptochrome/photolyase FAD-binding domain"/>
    <property type="match status" value="1"/>
</dbReference>
<organism evidence="10 11">
    <name type="scientific">Colwellia ponticola</name>
    <dbReference type="NCBI Taxonomy" id="2304625"/>
    <lineage>
        <taxon>Bacteria</taxon>
        <taxon>Pseudomonadati</taxon>
        <taxon>Pseudomonadota</taxon>
        <taxon>Gammaproteobacteria</taxon>
        <taxon>Alteromonadales</taxon>
        <taxon>Colwelliaceae</taxon>
        <taxon>Colwellia</taxon>
    </lineage>
</organism>
<keyword evidence="5 7" id="KW-0157">Chromophore</keyword>
<keyword evidence="10" id="KW-0456">Lyase</keyword>
<dbReference type="InterPro" id="IPR018394">
    <property type="entry name" value="DNA_photolyase_1_CS_C"/>
</dbReference>
<feature type="compositionally biased region" description="Basic residues" evidence="8">
    <location>
        <begin position="493"/>
        <end position="518"/>
    </location>
</feature>
<name>A0A8H2JN13_9GAMM</name>
<dbReference type="GO" id="GO:0006950">
    <property type="term" value="P:response to stress"/>
    <property type="evidence" value="ECO:0007669"/>
    <property type="project" value="UniProtKB-ARBA"/>
</dbReference>
<evidence type="ECO:0000256" key="7">
    <source>
        <dbReference type="RuleBase" id="RU004182"/>
    </source>
</evidence>
<dbReference type="InterPro" id="IPR002081">
    <property type="entry name" value="Cryptochrome/DNA_photolyase_1"/>
</dbReference>
<keyword evidence="11" id="KW-1185">Reference proteome</keyword>
<comment type="cofactor">
    <cofactor evidence="1">
        <name>(6R)-5,10-methylene-5,6,7,8-tetrahydrofolate</name>
        <dbReference type="ChEBI" id="CHEBI:15636"/>
    </cofactor>
</comment>
<feature type="region of interest" description="Disordered" evidence="8">
    <location>
        <begin position="490"/>
        <end position="518"/>
    </location>
</feature>
<dbReference type="Pfam" id="PF00875">
    <property type="entry name" value="DNA_photolyase"/>
    <property type="match status" value="1"/>
</dbReference>
<evidence type="ECO:0000256" key="2">
    <source>
        <dbReference type="ARBA" id="ARBA00005862"/>
    </source>
</evidence>
<proteinExistence type="inferred from homology"/>
<feature type="binding site" evidence="6">
    <location>
        <position position="223"/>
    </location>
    <ligand>
        <name>FAD</name>
        <dbReference type="ChEBI" id="CHEBI:57692"/>
    </ligand>
</feature>
<evidence type="ECO:0000256" key="4">
    <source>
        <dbReference type="ARBA" id="ARBA00022827"/>
    </source>
</evidence>
<accession>A0A8H2JN13</accession>
<dbReference type="GO" id="GO:0009416">
    <property type="term" value="P:response to light stimulus"/>
    <property type="evidence" value="ECO:0007669"/>
    <property type="project" value="TreeGrafter"/>
</dbReference>
<sequence>MSNNLTTGAKVSNGINVVWLKRDLRLSDHQPLMESTQAGLTLLYYVFEPLLIDDPHYDERHWRFIYQSIEDINTQLAPFNTRVYVYLGDAIDGLNAINHSLPIRRLFSHEEVGLLSTFERDKAVKRWCKTQKITWQESATGAVIRGKKNRIDWDKHWHKVIRAPLSQPDLSLTTLLNHCAIDKLPQFLFPMGWSTSNSQMLKGGELWANRTLQSFLKARGQQYHFDISKPLASRKSCSRLSPYLAWGNISLRQFYQCILTKRSQPGWQRSIDALAARLHWHCHFMQKFESEHQMQWRPVNKAYRELNYPDRHCGLSVEVRLTRWQAAQTGYPLVDACMRCLMQTGYINFRMRAMLVSFLCHHLLVDWRLGVTHLAKLFLDFEPGIHYPQCQMQAGVTGTTIIRVYNPVKQSQEKDKDGLFIRQWLPELVELPNEIIHTPWQMTAMEQQLYQCQLGKAYPFPMVDINETGKIARDLLWGFQKRVDSKKEGQRIVAKHVRRAKKVARSSKPKQLKNKTDA</sequence>
<evidence type="ECO:0000256" key="6">
    <source>
        <dbReference type="PIRSR" id="PIRSR602081-1"/>
    </source>
</evidence>
<dbReference type="InterPro" id="IPR014729">
    <property type="entry name" value="Rossmann-like_a/b/a_fold"/>
</dbReference>
<dbReference type="AlphaFoldDB" id="A0A8H2JN13"/>
<comment type="similarity">
    <text evidence="7">Belongs to the DNA photolyase family.</text>
</comment>
<dbReference type="OrthoDB" id="9772484at2"/>
<dbReference type="GO" id="GO:0003904">
    <property type="term" value="F:deoxyribodipyrimidine photo-lyase activity"/>
    <property type="evidence" value="ECO:0007669"/>
    <property type="project" value="TreeGrafter"/>
</dbReference>
<gene>
    <name evidence="10" type="ORF">FCS21_05655</name>
</gene>
<dbReference type="InterPro" id="IPR036155">
    <property type="entry name" value="Crypto/Photolyase_N_sf"/>
</dbReference>
<dbReference type="InterPro" id="IPR005101">
    <property type="entry name" value="Cryptochr/Photolyase_FAD-bd"/>
</dbReference>
<protein>
    <submittedName>
        <fullName evidence="10">Deoxyribodipyrimidine photo-lyase</fullName>
    </submittedName>
</protein>
<dbReference type="GO" id="GO:0071949">
    <property type="term" value="F:FAD binding"/>
    <property type="evidence" value="ECO:0007669"/>
    <property type="project" value="TreeGrafter"/>
</dbReference>
<feature type="domain" description="Photolyase/cryptochrome alpha/beta" evidence="9">
    <location>
        <begin position="14"/>
        <end position="143"/>
    </location>
</feature>
<dbReference type="EMBL" id="SZVP01000003">
    <property type="protein sequence ID" value="TMM46541.1"/>
    <property type="molecule type" value="Genomic_DNA"/>
</dbReference>
<evidence type="ECO:0000259" key="9">
    <source>
        <dbReference type="PROSITE" id="PS51645"/>
    </source>
</evidence>
<dbReference type="Gene3D" id="1.10.579.10">
    <property type="entry name" value="DNA Cyclobutane Dipyrimidine Photolyase, subunit A, domain 3"/>
    <property type="match status" value="1"/>
</dbReference>
<dbReference type="SUPFAM" id="SSF52425">
    <property type="entry name" value="Cryptochrome/photolyase, N-terminal domain"/>
    <property type="match status" value="1"/>
</dbReference>
<evidence type="ECO:0000256" key="8">
    <source>
        <dbReference type="SAM" id="MobiDB-lite"/>
    </source>
</evidence>
<dbReference type="Gene3D" id="1.25.40.80">
    <property type="match status" value="1"/>
</dbReference>
<evidence type="ECO:0000313" key="11">
    <source>
        <dbReference type="Proteomes" id="UP000307702"/>
    </source>
</evidence>
<reference evidence="10 11" key="1">
    <citation type="submission" date="2019-05" db="EMBL/GenBank/DDBJ databases">
        <title>Colwellia ponticola sp. nov., isolated from seawater.</title>
        <authorList>
            <person name="Yoon J.-H."/>
        </authorList>
    </citation>
    <scope>NUCLEOTIDE SEQUENCE [LARGE SCALE GENOMIC DNA]</scope>
    <source>
        <strain evidence="10 11">OISW-25</strain>
    </source>
</reference>